<organism evidence="3 4">
    <name type="scientific">Geobacillus icigianus</name>
    <dbReference type="NCBI Taxonomy" id="1430331"/>
    <lineage>
        <taxon>Bacteria</taxon>
        <taxon>Bacillati</taxon>
        <taxon>Bacillota</taxon>
        <taxon>Bacilli</taxon>
        <taxon>Bacillales</taxon>
        <taxon>Anoxybacillaceae</taxon>
        <taxon>Geobacillus</taxon>
    </lineage>
</organism>
<evidence type="ECO:0000313" key="4">
    <source>
        <dbReference type="Proteomes" id="UP000029267"/>
    </source>
</evidence>
<gene>
    <name evidence="3" type="ORF">EP10_001066</name>
</gene>
<dbReference type="InterPro" id="IPR036390">
    <property type="entry name" value="WH_DNA-bd_sf"/>
</dbReference>
<feature type="domain" description="HTH marR-type" evidence="2">
    <location>
        <begin position="1"/>
        <end position="150"/>
    </location>
</feature>
<name>A0ABU6BEG7_9BACL</name>
<dbReference type="InterPro" id="IPR000835">
    <property type="entry name" value="HTH_MarR-typ"/>
</dbReference>
<sequence>MDTTTGGEEVARRNIDEWIDRYLSVSFLVMKRGAALVKDSLCEEMTHDQYYLLRYIRRRGTCTSTELAAMFGVNKSAVTAMTNRLVDKGWLRRDRDESDRRVVALSLTPQGEEWVAEMDRGVYRLVEEVIARFPEEEIETFIRTYEKLARVLQEVEEAK</sequence>
<evidence type="ECO:0000259" key="2">
    <source>
        <dbReference type="PROSITE" id="PS50995"/>
    </source>
</evidence>
<keyword evidence="1" id="KW-0238">DNA-binding</keyword>
<evidence type="ECO:0000256" key="1">
    <source>
        <dbReference type="ARBA" id="ARBA00023125"/>
    </source>
</evidence>
<accession>A0ABU6BEG7</accession>
<dbReference type="InterPro" id="IPR036388">
    <property type="entry name" value="WH-like_DNA-bd_sf"/>
</dbReference>
<dbReference type="PROSITE" id="PS50995">
    <property type="entry name" value="HTH_MARR_2"/>
    <property type="match status" value="1"/>
</dbReference>
<keyword evidence="4" id="KW-1185">Reference proteome</keyword>
<dbReference type="Gene3D" id="1.10.10.10">
    <property type="entry name" value="Winged helix-like DNA-binding domain superfamily/Winged helix DNA-binding domain"/>
    <property type="match status" value="1"/>
</dbReference>
<reference evidence="3 4" key="1">
    <citation type="journal article" date="2014" name="Genome Announc.">
        <title>Draft Genome Sequence of Geobacillus icigianus Strain G1w1T Isolated from Hot Springs in the Valley of Geysers, Kamchatka (Russian Federation).</title>
        <authorList>
            <person name="Bryanskaya A.V."/>
            <person name="Rozanov A.S."/>
            <person name="Logacheva M.D."/>
            <person name="Kotenko A.V."/>
            <person name="Peltek S.E."/>
        </authorList>
    </citation>
    <scope>NUCLEOTIDE SEQUENCE [LARGE SCALE GENOMIC DNA]</scope>
    <source>
        <strain evidence="3 4">G1w1</strain>
    </source>
</reference>
<dbReference type="PRINTS" id="PR00598">
    <property type="entry name" value="HTHMARR"/>
</dbReference>
<protein>
    <submittedName>
        <fullName evidence="3">HTH-type transcriptional regulator YusO</fullName>
    </submittedName>
</protein>
<dbReference type="SMART" id="SM00347">
    <property type="entry name" value="HTH_MARR"/>
    <property type="match status" value="1"/>
</dbReference>
<dbReference type="PANTHER" id="PTHR33164:SF67">
    <property type="entry name" value="TRANSCRIPTIONAL REGULATOR, MARR FAMILY"/>
    <property type="match status" value="1"/>
</dbReference>
<dbReference type="Pfam" id="PF01047">
    <property type="entry name" value="MarR"/>
    <property type="match status" value="1"/>
</dbReference>
<proteinExistence type="predicted"/>
<dbReference type="InterPro" id="IPR039422">
    <property type="entry name" value="MarR/SlyA-like"/>
</dbReference>
<evidence type="ECO:0000313" key="3">
    <source>
        <dbReference type="EMBL" id="MEB3750227.1"/>
    </source>
</evidence>
<dbReference type="EMBL" id="JPYA02000001">
    <property type="protein sequence ID" value="MEB3750227.1"/>
    <property type="molecule type" value="Genomic_DNA"/>
</dbReference>
<dbReference type="Proteomes" id="UP000029267">
    <property type="component" value="Unassembled WGS sequence"/>
</dbReference>
<dbReference type="SUPFAM" id="SSF46785">
    <property type="entry name" value="Winged helix' DNA-binding domain"/>
    <property type="match status" value="1"/>
</dbReference>
<dbReference type="PANTHER" id="PTHR33164">
    <property type="entry name" value="TRANSCRIPTIONAL REGULATOR, MARR FAMILY"/>
    <property type="match status" value="1"/>
</dbReference>
<comment type="caution">
    <text evidence="3">The sequence shown here is derived from an EMBL/GenBank/DDBJ whole genome shotgun (WGS) entry which is preliminary data.</text>
</comment>